<gene>
    <name evidence="1" type="ORF">QEH59_17470</name>
</gene>
<dbReference type="Proteomes" id="UP001243717">
    <property type="component" value="Unassembled WGS sequence"/>
</dbReference>
<evidence type="ECO:0000313" key="2">
    <source>
        <dbReference type="Proteomes" id="UP001243717"/>
    </source>
</evidence>
<protein>
    <submittedName>
        <fullName evidence="1">Uncharacterized protein</fullName>
    </submittedName>
</protein>
<comment type="caution">
    <text evidence="1">The sequence shown here is derived from an EMBL/GenBank/DDBJ whole genome shotgun (WGS) entry which is preliminary data.</text>
</comment>
<name>A0ABU1AN54_9BACT</name>
<keyword evidence="2" id="KW-1185">Reference proteome</keyword>
<accession>A0ABU1AN54</accession>
<organism evidence="1 2">
    <name type="scientific">Thalassobacterium sedimentorum</name>
    <dbReference type="NCBI Taxonomy" id="3041258"/>
    <lineage>
        <taxon>Bacteria</taxon>
        <taxon>Pseudomonadati</taxon>
        <taxon>Verrucomicrobiota</taxon>
        <taxon>Opitutia</taxon>
        <taxon>Puniceicoccales</taxon>
        <taxon>Coraliomargaritaceae</taxon>
        <taxon>Thalassobacterium</taxon>
    </lineage>
</organism>
<dbReference type="EMBL" id="JARXIC010000055">
    <property type="protein sequence ID" value="MDQ8196228.1"/>
    <property type="molecule type" value="Genomic_DNA"/>
</dbReference>
<sequence length="59" mass="6455">MNHAATRRSLRLPCYQQSTSFSAKNDRKEEMGHDLSAMIRLSDGDGLSAIAPALGGRHK</sequence>
<proteinExistence type="predicted"/>
<evidence type="ECO:0000313" key="1">
    <source>
        <dbReference type="EMBL" id="MDQ8196228.1"/>
    </source>
</evidence>
<reference evidence="1 2" key="1">
    <citation type="submission" date="2023-04" db="EMBL/GenBank/DDBJ databases">
        <title>A novel bacteria isolated from coastal sediment.</title>
        <authorList>
            <person name="Liu X.-J."/>
            <person name="Du Z.-J."/>
        </authorList>
    </citation>
    <scope>NUCLEOTIDE SEQUENCE [LARGE SCALE GENOMIC DNA]</scope>
    <source>
        <strain evidence="1 2">SDUM461004</strain>
    </source>
</reference>